<dbReference type="eggNOG" id="COG1373">
    <property type="taxonomic scope" value="Bacteria"/>
</dbReference>
<dbReference type="Proteomes" id="UP000006851">
    <property type="component" value="Chromosome"/>
</dbReference>
<dbReference type="PANTHER" id="PTHR33295:SF8">
    <property type="entry name" value="AAA+ ATPASE DOMAIN-CONTAINING PROTEIN"/>
    <property type="match status" value="1"/>
</dbReference>
<dbReference type="EMBL" id="CP002628">
    <property type="protein sequence ID" value="AEB06476.1"/>
    <property type="molecule type" value="Genomic_DNA"/>
</dbReference>
<dbReference type="STRING" id="700015.Corgl_0357"/>
<dbReference type="SUPFAM" id="SSF52540">
    <property type="entry name" value="P-loop containing nucleoside triphosphate hydrolases"/>
    <property type="match status" value="1"/>
</dbReference>
<keyword evidence="3" id="KW-1185">Reference proteome</keyword>
<dbReference type="HOGENOM" id="CLU_1178641_0_0_11"/>
<dbReference type="PANTHER" id="PTHR33295">
    <property type="entry name" value="ATPASE"/>
    <property type="match status" value="1"/>
</dbReference>
<dbReference type="KEGG" id="cgo:Corgl_0357"/>
<evidence type="ECO:0000259" key="1">
    <source>
        <dbReference type="Pfam" id="PF13173"/>
    </source>
</evidence>
<name>F2NA82_CORGP</name>
<feature type="domain" description="AAA" evidence="1">
    <location>
        <begin position="64"/>
        <end position="167"/>
    </location>
</feature>
<accession>F2NA82</accession>
<proteinExistence type="predicted"/>
<dbReference type="InterPro" id="IPR041682">
    <property type="entry name" value="AAA_14"/>
</dbReference>
<evidence type="ECO:0000313" key="3">
    <source>
        <dbReference type="Proteomes" id="UP000006851"/>
    </source>
</evidence>
<dbReference type="AlphaFoldDB" id="F2NA82"/>
<dbReference type="OrthoDB" id="9801684at2"/>
<sequence>MFESLVAEYLEHDLFDLVEREAGSLELPDRSSTTSSMLLRASAGAVRRSSCFRPCASSSKRGPRELIVSFLFDDERIMPYRDSTAQDLLDAYYNLVPQATEGCYLLFDEIQDLPRWSSFIRRIAEQHRVSIVLRGSSSRLPSSDIPSVFRGRSLAREMWPLSFKEYCSFHDIEPPRFSETYTRREHEIFEKAFDGYLVCGGGGVPAGQALPPLERMQLRAATERIERQRSQATVR</sequence>
<reference evidence="3" key="1">
    <citation type="journal article" date="2013" name="Stand. Genomic Sci.">
        <title>Complete genome sequence of Coriobacterium glomerans type strain (PW2(T)) from the midgut of Pyrrhocoris apterus L. (red soldier bug).</title>
        <authorList>
            <person name="Stackebrandt E."/>
            <person name="Zeytun A."/>
            <person name="Lapidus A."/>
            <person name="Nolan M."/>
            <person name="Lucas S."/>
            <person name="Hammon N."/>
            <person name="Deshpande S."/>
            <person name="Cheng J.F."/>
            <person name="Tapia R."/>
            <person name="Goodwin L.A."/>
            <person name="Pitluck S."/>
            <person name="Liolios K."/>
            <person name="Pagani I."/>
            <person name="Ivanova N."/>
            <person name="Mavromatis K."/>
            <person name="Mikhailova N."/>
            <person name="Huntemann M."/>
            <person name="Pati A."/>
            <person name="Chen A."/>
            <person name="Palaniappan K."/>
            <person name="Chang Y.J."/>
            <person name="Land M."/>
            <person name="Hauser L."/>
            <person name="Rohde M."/>
            <person name="Pukall R."/>
            <person name="Goker M."/>
            <person name="Detter J.C."/>
            <person name="Woyke T."/>
            <person name="Bristow J."/>
            <person name="Eisen J.A."/>
            <person name="Markowitz V."/>
            <person name="Hugenholtz P."/>
            <person name="Kyrpides N.C."/>
            <person name="Klenk H.P."/>
        </authorList>
    </citation>
    <scope>NUCLEOTIDE SEQUENCE</scope>
    <source>
        <strain evidence="3">ATCC 49209 / DSM 20642 / JCM 10262 / PW2</strain>
    </source>
</reference>
<protein>
    <submittedName>
        <fullName evidence="2">ATPase</fullName>
    </submittedName>
</protein>
<evidence type="ECO:0000313" key="2">
    <source>
        <dbReference type="EMBL" id="AEB06476.1"/>
    </source>
</evidence>
<dbReference type="Pfam" id="PF13173">
    <property type="entry name" value="AAA_14"/>
    <property type="match status" value="1"/>
</dbReference>
<dbReference type="InterPro" id="IPR027417">
    <property type="entry name" value="P-loop_NTPase"/>
</dbReference>
<gene>
    <name evidence="2" type="ordered locus">Corgl_0357</name>
</gene>
<organism evidence="2 3">
    <name type="scientific">Coriobacterium glomerans (strain ATCC 49209 / DSM 20642 / JCM 10262 / PW2)</name>
    <dbReference type="NCBI Taxonomy" id="700015"/>
    <lineage>
        <taxon>Bacteria</taxon>
        <taxon>Bacillati</taxon>
        <taxon>Actinomycetota</taxon>
        <taxon>Coriobacteriia</taxon>
        <taxon>Coriobacteriales</taxon>
        <taxon>Coriobacteriaceae</taxon>
        <taxon>Coriobacterium</taxon>
    </lineage>
</organism>